<feature type="chain" id="PRO_5020388874" evidence="1">
    <location>
        <begin position="21"/>
        <end position="61"/>
    </location>
</feature>
<reference evidence="2" key="1">
    <citation type="submission" date="2019-03" db="EMBL/GenBank/DDBJ databases">
        <title>WGS assembly of Setaria viridis.</title>
        <authorList>
            <person name="Huang P."/>
            <person name="Jenkins J."/>
            <person name="Grimwood J."/>
            <person name="Barry K."/>
            <person name="Healey A."/>
            <person name="Mamidi S."/>
            <person name="Sreedasyam A."/>
            <person name="Shu S."/>
            <person name="Feldman M."/>
            <person name="Wu J."/>
            <person name="Yu Y."/>
            <person name="Chen C."/>
            <person name="Johnson J."/>
            <person name="Rokhsar D."/>
            <person name="Baxter I."/>
            <person name="Schmutz J."/>
            <person name="Brutnell T."/>
            <person name="Kellogg E."/>
        </authorList>
    </citation>
    <scope>NUCLEOTIDE SEQUENCE [LARGE SCALE GENOMIC DNA]</scope>
</reference>
<sequence length="61" mass="6892">MATLSIICRVMNLFRVTVRALPVCLAELLCINADTCISFTDAFLNLYCTIDLVHMCLEWGH</sequence>
<dbReference type="EMBL" id="CM016558">
    <property type="protein sequence ID" value="TKW06485.1"/>
    <property type="molecule type" value="Genomic_DNA"/>
</dbReference>
<proteinExistence type="predicted"/>
<keyword evidence="3" id="KW-1185">Reference proteome</keyword>
<feature type="signal peptide" evidence="1">
    <location>
        <begin position="1"/>
        <end position="20"/>
    </location>
</feature>
<accession>A0A4U6TXM1</accession>
<evidence type="ECO:0000313" key="3">
    <source>
        <dbReference type="Proteomes" id="UP000298652"/>
    </source>
</evidence>
<evidence type="ECO:0000256" key="1">
    <source>
        <dbReference type="SAM" id="SignalP"/>
    </source>
</evidence>
<protein>
    <submittedName>
        <fullName evidence="2">Uncharacterized protein</fullName>
    </submittedName>
</protein>
<dbReference type="AlphaFoldDB" id="A0A4U6TXM1"/>
<keyword evidence="1" id="KW-0732">Signal</keyword>
<organism evidence="2 3">
    <name type="scientific">Setaria viridis</name>
    <name type="common">Green bristlegrass</name>
    <name type="synonym">Setaria italica subsp. viridis</name>
    <dbReference type="NCBI Taxonomy" id="4556"/>
    <lineage>
        <taxon>Eukaryota</taxon>
        <taxon>Viridiplantae</taxon>
        <taxon>Streptophyta</taxon>
        <taxon>Embryophyta</taxon>
        <taxon>Tracheophyta</taxon>
        <taxon>Spermatophyta</taxon>
        <taxon>Magnoliopsida</taxon>
        <taxon>Liliopsida</taxon>
        <taxon>Poales</taxon>
        <taxon>Poaceae</taxon>
        <taxon>PACMAD clade</taxon>
        <taxon>Panicoideae</taxon>
        <taxon>Panicodae</taxon>
        <taxon>Paniceae</taxon>
        <taxon>Cenchrinae</taxon>
        <taxon>Setaria</taxon>
    </lineage>
</organism>
<evidence type="ECO:0000313" key="2">
    <source>
        <dbReference type="EMBL" id="TKW06485.1"/>
    </source>
</evidence>
<name>A0A4U6TXM1_SETVI</name>
<dbReference type="Proteomes" id="UP000298652">
    <property type="component" value="Chromosome 7"/>
</dbReference>
<dbReference type="Gramene" id="TKW06485">
    <property type="protein sequence ID" value="TKW06485"/>
    <property type="gene ID" value="SEVIR_7G243666v2"/>
</dbReference>
<gene>
    <name evidence="2" type="ORF">SEVIR_7G243666v2</name>
</gene>